<keyword evidence="2" id="KW-1185">Reference proteome</keyword>
<evidence type="ECO:0000313" key="2">
    <source>
        <dbReference type="Proteomes" id="UP000015106"/>
    </source>
</evidence>
<accession>A0A8R7U0B8</accession>
<name>A0A8R7U0B8_TRIUA</name>
<reference evidence="1" key="3">
    <citation type="submission" date="2022-06" db="UniProtKB">
        <authorList>
            <consortium name="EnsemblPlants"/>
        </authorList>
    </citation>
    <scope>IDENTIFICATION</scope>
</reference>
<protein>
    <submittedName>
        <fullName evidence="1">Uncharacterized protein</fullName>
    </submittedName>
</protein>
<dbReference type="EnsemblPlants" id="TuG1812G0300004127.01.T01">
    <property type="protein sequence ID" value="TuG1812G0300004127.01.T01.cds378242"/>
    <property type="gene ID" value="TuG1812G0300004127.01"/>
</dbReference>
<dbReference type="AlphaFoldDB" id="A0A8R7U0B8"/>
<reference evidence="2" key="1">
    <citation type="journal article" date="2013" name="Nature">
        <title>Draft genome of the wheat A-genome progenitor Triticum urartu.</title>
        <authorList>
            <person name="Ling H.Q."/>
            <person name="Zhao S."/>
            <person name="Liu D."/>
            <person name="Wang J."/>
            <person name="Sun H."/>
            <person name="Zhang C."/>
            <person name="Fan H."/>
            <person name="Li D."/>
            <person name="Dong L."/>
            <person name="Tao Y."/>
            <person name="Gao C."/>
            <person name="Wu H."/>
            <person name="Li Y."/>
            <person name="Cui Y."/>
            <person name="Guo X."/>
            <person name="Zheng S."/>
            <person name="Wang B."/>
            <person name="Yu K."/>
            <person name="Liang Q."/>
            <person name="Yang W."/>
            <person name="Lou X."/>
            <person name="Chen J."/>
            <person name="Feng M."/>
            <person name="Jian J."/>
            <person name="Zhang X."/>
            <person name="Luo G."/>
            <person name="Jiang Y."/>
            <person name="Liu J."/>
            <person name="Wang Z."/>
            <person name="Sha Y."/>
            <person name="Zhang B."/>
            <person name="Wu H."/>
            <person name="Tang D."/>
            <person name="Shen Q."/>
            <person name="Xue P."/>
            <person name="Zou S."/>
            <person name="Wang X."/>
            <person name="Liu X."/>
            <person name="Wang F."/>
            <person name="Yang Y."/>
            <person name="An X."/>
            <person name="Dong Z."/>
            <person name="Zhang K."/>
            <person name="Zhang X."/>
            <person name="Luo M.C."/>
            <person name="Dvorak J."/>
            <person name="Tong Y."/>
            <person name="Wang J."/>
            <person name="Yang H."/>
            <person name="Li Z."/>
            <person name="Wang D."/>
            <person name="Zhang A."/>
            <person name="Wang J."/>
        </authorList>
    </citation>
    <scope>NUCLEOTIDE SEQUENCE</scope>
    <source>
        <strain evidence="2">cv. G1812</strain>
    </source>
</reference>
<sequence length="54" mass="6301">MKFMLTHPIPSHLDTERCLLLDAGFFRGELEIFSLLVHAHSYIRPNCCCILERI</sequence>
<reference evidence="1" key="2">
    <citation type="submission" date="2018-03" db="EMBL/GenBank/DDBJ databases">
        <title>The Triticum urartu genome reveals the dynamic nature of wheat genome evolution.</title>
        <authorList>
            <person name="Ling H."/>
            <person name="Ma B."/>
            <person name="Shi X."/>
            <person name="Liu H."/>
            <person name="Dong L."/>
            <person name="Sun H."/>
            <person name="Cao Y."/>
            <person name="Gao Q."/>
            <person name="Zheng S."/>
            <person name="Li Y."/>
            <person name="Yu Y."/>
            <person name="Du H."/>
            <person name="Qi M."/>
            <person name="Li Y."/>
            <person name="Yu H."/>
            <person name="Cui Y."/>
            <person name="Wang N."/>
            <person name="Chen C."/>
            <person name="Wu H."/>
            <person name="Zhao Y."/>
            <person name="Zhang J."/>
            <person name="Li Y."/>
            <person name="Zhou W."/>
            <person name="Zhang B."/>
            <person name="Hu W."/>
            <person name="Eijk M."/>
            <person name="Tang J."/>
            <person name="Witsenboer H."/>
            <person name="Zhao S."/>
            <person name="Li Z."/>
            <person name="Zhang A."/>
            <person name="Wang D."/>
            <person name="Liang C."/>
        </authorList>
    </citation>
    <scope>NUCLEOTIDE SEQUENCE [LARGE SCALE GENOMIC DNA]</scope>
    <source>
        <strain evidence="1">cv. G1812</strain>
    </source>
</reference>
<dbReference type="Gramene" id="TuG1812G0300004127.01.T01">
    <property type="protein sequence ID" value="TuG1812G0300004127.01.T01.cds378242"/>
    <property type="gene ID" value="TuG1812G0300004127.01"/>
</dbReference>
<dbReference type="Proteomes" id="UP000015106">
    <property type="component" value="Chromosome 3"/>
</dbReference>
<proteinExistence type="predicted"/>
<evidence type="ECO:0000313" key="1">
    <source>
        <dbReference type="EnsemblPlants" id="TuG1812G0300004127.01.T01.cds378242"/>
    </source>
</evidence>
<organism evidence="1 2">
    <name type="scientific">Triticum urartu</name>
    <name type="common">Red wild einkorn</name>
    <name type="synonym">Crithodium urartu</name>
    <dbReference type="NCBI Taxonomy" id="4572"/>
    <lineage>
        <taxon>Eukaryota</taxon>
        <taxon>Viridiplantae</taxon>
        <taxon>Streptophyta</taxon>
        <taxon>Embryophyta</taxon>
        <taxon>Tracheophyta</taxon>
        <taxon>Spermatophyta</taxon>
        <taxon>Magnoliopsida</taxon>
        <taxon>Liliopsida</taxon>
        <taxon>Poales</taxon>
        <taxon>Poaceae</taxon>
        <taxon>BOP clade</taxon>
        <taxon>Pooideae</taxon>
        <taxon>Triticodae</taxon>
        <taxon>Triticeae</taxon>
        <taxon>Triticinae</taxon>
        <taxon>Triticum</taxon>
    </lineage>
</organism>